<dbReference type="Proteomes" id="UP001321305">
    <property type="component" value="Chromosome"/>
</dbReference>
<dbReference type="PANTHER" id="PTHR30383:SF5">
    <property type="entry name" value="SGNH HYDROLASE-TYPE ESTERASE DOMAIN-CONTAINING PROTEIN"/>
    <property type="match status" value="1"/>
</dbReference>
<organism evidence="2 3">
    <name type="scientific">Mycovorax composti</name>
    <dbReference type="NCBI Taxonomy" id="2962693"/>
    <lineage>
        <taxon>Bacteria</taxon>
        <taxon>Pseudomonadati</taxon>
        <taxon>Bacteroidota</taxon>
        <taxon>Chitinophagia</taxon>
        <taxon>Chitinophagales</taxon>
        <taxon>Chitinophagaceae</taxon>
        <taxon>Mycovorax</taxon>
    </lineage>
</organism>
<dbReference type="GO" id="GO:0046555">
    <property type="term" value="F:acetylxylan esterase activity"/>
    <property type="evidence" value="ECO:0007669"/>
    <property type="project" value="UniProtKB-EC"/>
</dbReference>
<dbReference type="SUPFAM" id="SSF52266">
    <property type="entry name" value="SGNH hydrolase"/>
    <property type="match status" value="1"/>
</dbReference>
<dbReference type="Pfam" id="PF13472">
    <property type="entry name" value="Lipase_GDSL_2"/>
    <property type="match status" value="1"/>
</dbReference>
<dbReference type="RefSeq" id="WP_409966684.1">
    <property type="nucleotide sequence ID" value="NZ_CP144143.1"/>
</dbReference>
<dbReference type="EC" id="3.1.1.72" evidence="2"/>
<dbReference type="InterPro" id="IPR036514">
    <property type="entry name" value="SGNH_hydro_sf"/>
</dbReference>
<keyword evidence="2" id="KW-0378">Hydrolase</keyword>
<proteinExistence type="predicted"/>
<keyword evidence="3" id="KW-1185">Reference proteome</keyword>
<protein>
    <submittedName>
        <fullName evidence="2">Acetylxylan esterase</fullName>
        <ecNumber evidence="2">3.1.1.72</ecNumber>
    </submittedName>
</protein>
<reference evidence="3" key="1">
    <citation type="submission" date="2024-01" db="EMBL/GenBank/DDBJ databases">
        <title>Mycovorax composti gen. nov. sp. nov., a member of the family Chitinophagaceae isolated from button mushroom compost.</title>
        <authorList>
            <person name="Thai M."/>
            <person name="Bell T.L."/>
            <person name="Kertesz M.A."/>
        </authorList>
    </citation>
    <scope>NUCLEOTIDE SEQUENCE [LARGE SCALE GENOMIC DNA]</scope>
    <source>
        <strain evidence="3">C216</strain>
    </source>
</reference>
<dbReference type="InterPro" id="IPR051532">
    <property type="entry name" value="Ester_Hydrolysis_Enzymes"/>
</dbReference>
<evidence type="ECO:0000259" key="1">
    <source>
        <dbReference type="Pfam" id="PF13472"/>
    </source>
</evidence>
<dbReference type="InterPro" id="IPR013830">
    <property type="entry name" value="SGNH_hydro"/>
</dbReference>
<dbReference type="Gene3D" id="3.40.50.1110">
    <property type="entry name" value="SGNH hydrolase"/>
    <property type="match status" value="1"/>
</dbReference>
<evidence type="ECO:0000313" key="3">
    <source>
        <dbReference type="Proteomes" id="UP001321305"/>
    </source>
</evidence>
<name>A0ABZ2EIR1_9BACT</name>
<sequence>MKKIQYLLLMAVLALFAFQPAKRKKVIFFGDSITQQGAQPGGYIPKIDSLSKLEGRQDEFEWVGKGIGGNRVYDLFFRFQEDVLDQKPDIVVVYIGINDVWHKTTSGTGTEFKKFGAFYDKMITKMKQAGIQPVICTPSVIGEYNDDTNLQDGDLNYYSKWIRQYAAANNIPLVDLRKAFMEYLDKHNPKNEEKGILTTDRVHLNNQGNLLVAQEMWAVLKKLK</sequence>
<gene>
    <name evidence="2" type="primary">axe2</name>
    <name evidence="2" type="ORF">PIECOFPK_01080</name>
</gene>
<dbReference type="EMBL" id="CP144143">
    <property type="protein sequence ID" value="WWC83368.1"/>
    <property type="molecule type" value="Genomic_DNA"/>
</dbReference>
<accession>A0ABZ2EIR1</accession>
<dbReference type="PANTHER" id="PTHR30383">
    <property type="entry name" value="THIOESTERASE 1/PROTEASE 1/LYSOPHOSPHOLIPASE L1"/>
    <property type="match status" value="1"/>
</dbReference>
<feature type="domain" description="SGNH hydrolase-type esterase" evidence="1">
    <location>
        <begin position="28"/>
        <end position="209"/>
    </location>
</feature>
<evidence type="ECO:0000313" key="2">
    <source>
        <dbReference type="EMBL" id="WWC83368.1"/>
    </source>
</evidence>